<evidence type="ECO:0000313" key="4">
    <source>
        <dbReference type="Proteomes" id="UP000199103"/>
    </source>
</evidence>
<dbReference type="SMART" id="SM00287">
    <property type="entry name" value="SH3b"/>
    <property type="match status" value="2"/>
</dbReference>
<gene>
    <name evidence="3" type="ORF">SAMN04489812_3324</name>
</gene>
<sequence>MSVTSWAKRAAGIVAAAALATGATAALASTPAQAAGDGKVTAKSSLTVRYAPTRQAMKVSTIRPGATVPLVCKIAGASIEGNRTWYQLPAGEGAQSWISGRYVKELRGSKIAWCGTTSKPAAIRTTAKLTVRHGPNTHDTSVGSLKKGTRTKAVCKLKAQSVGGNTLWYQLPGSNWVSARYVDNIGGSPTWCVGN</sequence>
<dbReference type="STRING" id="630515.SAMN04489812_3324"/>
<name>A0A1H1VSJ6_9ACTN</name>
<dbReference type="AlphaFoldDB" id="A0A1H1VSJ6"/>
<dbReference type="RefSeq" id="WP_091526562.1">
    <property type="nucleotide sequence ID" value="NZ_LT629772.1"/>
</dbReference>
<feature type="domain" description="SH3b" evidence="2">
    <location>
        <begin position="35"/>
        <end position="106"/>
    </location>
</feature>
<evidence type="ECO:0000313" key="3">
    <source>
        <dbReference type="EMBL" id="SDS87430.1"/>
    </source>
</evidence>
<feature type="domain" description="SH3b" evidence="2">
    <location>
        <begin position="119"/>
        <end position="185"/>
    </location>
</feature>
<feature type="signal peptide" evidence="1">
    <location>
        <begin position="1"/>
        <end position="34"/>
    </location>
</feature>
<dbReference type="InterPro" id="IPR003646">
    <property type="entry name" value="SH3-like_bac-type"/>
</dbReference>
<organism evidence="3 4">
    <name type="scientific">Microlunatus soli</name>
    <dbReference type="NCBI Taxonomy" id="630515"/>
    <lineage>
        <taxon>Bacteria</taxon>
        <taxon>Bacillati</taxon>
        <taxon>Actinomycetota</taxon>
        <taxon>Actinomycetes</taxon>
        <taxon>Propionibacteriales</taxon>
        <taxon>Propionibacteriaceae</taxon>
        <taxon>Microlunatus</taxon>
    </lineage>
</organism>
<evidence type="ECO:0000256" key="1">
    <source>
        <dbReference type="SAM" id="SignalP"/>
    </source>
</evidence>
<dbReference type="EMBL" id="LT629772">
    <property type="protein sequence ID" value="SDS87430.1"/>
    <property type="molecule type" value="Genomic_DNA"/>
</dbReference>
<evidence type="ECO:0000259" key="2">
    <source>
        <dbReference type="SMART" id="SM00287"/>
    </source>
</evidence>
<protein>
    <recommendedName>
        <fullName evidence="2">SH3b domain-containing protein</fullName>
    </recommendedName>
</protein>
<dbReference type="Gene3D" id="2.30.30.40">
    <property type="entry name" value="SH3 Domains"/>
    <property type="match status" value="2"/>
</dbReference>
<keyword evidence="1" id="KW-0732">Signal</keyword>
<keyword evidence="4" id="KW-1185">Reference proteome</keyword>
<reference evidence="3 4" key="1">
    <citation type="submission" date="2016-10" db="EMBL/GenBank/DDBJ databases">
        <authorList>
            <person name="de Groot N.N."/>
        </authorList>
    </citation>
    <scope>NUCLEOTIDE SEQUENCE [LARGE SCALE GENOMIC DNA]</scope>
    <source>
        <strain evidence="3 4">DSM 21800</strain>
    </source>
</reference>
<accession>A0A1H1VSJ6</accession>
<dbReference type="OrthoDB" id="3482365at2"/>
<dbReference type="Proteomes" id="UP000199103">
    <property type="component" value="Chromosome I"/>
</dbReference>
<feature type="chain" id="PRO_5009263634" description="SH3b domain-containing protein" evidence="1">
    <location>
        <begin position="35"/>
        <end position="195"/>
    </location>
</feature>
<proteinExistence type="predicted"/>